<organism evidence="8 9">
    <name type="scientific">Bullifex porci</name>
    <dbReference type="NCBI Taxonomy" id="2606638"/>
    <lineage>
        <taxon>Bacteria</taxon>
        <taxon>Pseudomonadati</taxon>
        <taxon>Spirochaetota</taxon>
        <taxon>Spirochaetia</taxon>
        <taxon>Spirochaetales</taxon>
        <taxon>Spirochaetaceae</taxon>
        <taxon>Bullifex</taxon>
    </lineage>
</organism>
<dbReference type="Gene3D" id="1.10.287.1040">
    <property type="entry name" value="Exonuclease VII, small subunit"/>
    <property type="match status" value="1"/>
</dbReference>
<dbReference type="InterPro" id="IPR037004">
    <property type="entry name" value="Exonuc_VII_ssu_sf"/>
</dbReference>
<dbReference type="GO" id="GO:0009318">
    <property type="term" value="C:exodeoxyribonuclease VII complex"/>
    <property type="evidence" value="ECO:0007669"/>
    <property type="project" value="UniProtKB-UniRule"/>
</dbReference>
<accession>A0A7X2PCY8</accession>
<evidence type="ECO:0000256" key="5">
    <source>
        <dbReference type="ARBA" id="ARBA00022839"/>
    </source>
</evidence>
<evidence type="ECO:0000313" key="8">
    <source>
        <dbReference type="EMBL" id="MSU06569.1"/>
    </source>
</evidence>
<keyword evidence="2 6" id="KW-0963">Cytoplasm</keyword>
<dbReference type="EMBL" id="VUNN01000013">
    <property type="protein sequence ID" value="MSU06569.1"/>
    <property type="molecule type" value="Genomic_DNA"/>
</dbReference>
<evidence type="ECO:0000256" key="2">
    <source>
        <dbReference type="ARBA" id="ARBA00022490"/>
    </source>
</evidence>
<comment type="function">
    <text evidence="6">Bidirectionally degrades single-stranded DNA into large acid-insoluble oligonucleotides, which are then degraded further into small acid-soluble oligonucleotides.</text>
</comment>
<gene>
    <name evidence="6 8" type="primary">xseB</name>
    <name evidence="8" type="ORF">FYJ80_07215</name>
</gene>
<evidence type="ECO:0000256" key="7">
    <source>
        <dbReference type="SAM" id="MobiDB-lite"/>
    </source>
</evidence>
<comment type="subunit">
    <text evidence="6">Heterooligomer composed of large and small subunits.</text>
</comment>
<dbReference type="PANTHER" id="PTHR34137">
    <property type="entry name" value="EXODEOXYRIBONUCLEASE 7 SMALL SUBUNIT"/>
    <property type="match status" value="1"/>
</dbReference>
<keyword evidence="9" id="KW-1185">Reference proteome</keyword>
<dbReference type="PANTHER" id="PTHR34137:SF1">
    <property type="entry name" value="EXODEOXYRIBONUCLEASE 7 SMALL SUBUNIT"/>
    <property type="match status" value="1"/>
</dbReference>
<reference evidence="8 9" key="1">
    <citation type="submission" date="2019-08" db="EMBL/GenBank/DDBJ databases">
        <title>In-depth cultivation of the pig gut microbiome towards novel bacterial diversity and tailored functional studies.</title>
        <authorList>
            <person name="Wylensek D."/>
            <person name="Hitch T.C.A."/>
            <person name="Clavel T."/>
        </authorList>
    </citation>
    <scope>NUCLEOTIDE SEQUENCE [LARGE SCALE GENOMIC DNA]</scope>
    <source>
        <strain evidence="8 9">NM-380-WT-3C1</strain>
    </source>
</reference>
<name>A0A7X2PCY8_9SPIO</name>
<evidence type="ECO:0000256" key="6">
    <source>
        <dbReference type="HAMAP-Rule" id="MF_00337"/>
    </source>
</evidence>
<protein>
    <recommendedName>
        <fullName evidence="6">Exodeoxyribonuclease 7 small subunit</fullName>
        <ecNumber evidence="6">3.1.11.6</ecNumber>
    </recommendedName>
    <alternativeName>
        <fullName evidence="6">Exodeoxyribonuclease VII small subunit</fullName>
        <shortName evidence="6">Exonuclease VII small subunit</shortName>
    </alternativeName>
</protein>
<dbReference type="GO" id="GO:0008855">
    <property type="term" value="F:exodeoxyribonuclease VII activity"/>
    <property type="evidence" value="ECO:0007669"/>
    <property type="project" value="UniProtKB-UniRule"/>
</dbReference>
<dbReference type="Proteomes" id="UP000460549">
    <property type="component" value="Unassembled WGS sequence"/>
</dbReference>
<proteinExistence type="inferred from homology"/>
<evidence type="ECO:0000256" key="1">
    <source>
        <dbReference type="ARBA" id="ARBA00009998"/>
    </source>
</evidence>
<comment type="subcellular location">
    <subcellularLocation>
        <location evidence="6">Cytoplasm</location>
    </subcellularLocation>
</comment>
<evidence type="ECO:0000256" key="3">
    <source>
        <dbReference type="ARBA" id="ARBA00022722"/>
    </source>
</evidence>
<evidence type="ECO:0000313" key="9">
    <source>
        <dbReference type="Proteomes" id="UP000460549"/>
    </source>
</evidence>
<dbReference type="HAMAP" id="MF_00337">
    <property type="entry name" value="Exonuc_7_S"/>
    <property type="match status" value="1"/>
</dbReference>
<comment type="similarity">
    <text evidence="1 6">Belongs to the XseB family.</text>
</comment>
<feature type="region of interest" description="Disordered" evidence="7">
    <location>
        <begin position="62"/>
        <end position="83"/>
    </location>
</feature>
<dbReference type="EC" id="3.1.11.6" evidence="6"/>
<keyword evidence="3 6" id="KW-0540">Nuclease</keyword>
<evidence type="ECO:0000256" key="4">
    <source>
        <dbReference type="ARBA" id="ARBA00022801"/>
    </source>
</evidence>
<dbReference type="Pfam" id="PF02609">
    <property type="entry name" value="Exonuc_VII_S"/>
    <property type="match status" value="1"/>
</dbReference>
<dbReference type="GO" id="GO:0006308">
    <property type="term" value="P:DNA catabolic process"/>
    <property type="evidence" value="ECO:0007669"/>
    <property type="project" value="UniProtKB-UniRule"/>
</dbReference>
<dbReference type="InterPro" id="IPR003761">
    <property type="entry name" value="Exonuc_VII_S"/>
</dbReference>
<sequence>MMEKLMQSLENNMSFEEDLKKLEQLTERLRDDSTGLEESLKIYEEATLLTKKLNKTLEETKRKIEEVSKDGSVTSRDELGPQS</sequence>
<keyword evidence="4 6" id="KW-0378">Hydrolase</keyword>
<dbReference type="AlphaFoldDB" id="A0A7X2PCY8"/>
<dbReference type="NCBIfam" id="TIGR01280">
    <property type="entry name" value="xseB"/>
    <property type="match status" value="1"/>
</dbReference>
<dbReference type="GO" id="GO:0005829">
    <property type="term" value="C:cytosol"/>
    <property type="evidence" value="ECO:0007669"/>
    <property type="project" value="TreeGrafter"/>
</dbReference>
<keyword evidence="5 6" id="KW-0269">Exonuclease</keyword>
<comment type="catalytic activity">
    <reaction evidence="6">
        <text>Exonucleolytic cleavage in either 5'- to 3'- or 3'- to 5'-direction to yield nucleoside 5'-phosphates.</text>
        <dbReference type="EC" id="3.1.11.6"/>
    </reaction>
</comment>
<comment type="caution">
    <text evidence="8">The sequence shown here is derived from an EMBL/GenBank/DDBJ whole genome shotgun (WGS) entry which is preliminary data.</text>
</comment>
<dbReference type="SUPFAM" id="SSF116842">
    <property type="entry name" value="XseB-like"/>
    <property type="match status" value="1"/>
</dbReference>